<keyword evidence="1" id="KW-0812">Transmembrane</keyword>
<organism evidence="2">
    <name type="scientific">Anopheles braziliensis</name>
    <dbReference type="NCBI Taxonomy" id="58242"/>
    <lineage>
        <taxon>Eukaryota</taxon>
        <taxon>Metazoa</taxon>
        <taxon>Ecdysozoa</taxon>
        <taxon>Arthropoda</taxon>
        <taxon>Hexapoda</taxon>
        <taxon>Insecta</taxon>
        <taxon>Pterygota</taxon>
        <taxon>Neoptera</taxon>
        <taxon>Endopterygota</taxon>
        <taxon>Diptera</taxon>
        <taxon>Nematocera</taxon>
        <taxon>Culicoidea</taxon>
        <taxon>Culicidae</taxon>
        <taxon>Anophelinae</taxon>
        <taxon>Anopheles</taxon>
    </lineage>
</organism>
<evidence type="ECO:0000256" key="1">
    <source>
        <dbReference type="SAM" id="Phobius"/>
    </source>
</evidence>
<feature type="transmembrane region" description="Helical" evidence="1">
    <location>
        <begin position="53"/>
        <end position="72"/>
    </location>
</feature>
<reference evidence="2" key="1">
    <citation type="submission" date="2018-01" db="EMBL/GenBank/DDBJ databases">
        <title>An insight into the sialome of Amazonian anophelines.</title>
        <authorList>
            <person name="Ribeiro J.M."/>
            <person name="Scarpassa V."/>
            <person name="Calvo E."/>
        </authorList>
    </citation>
    <scope>NUCLEOTIDE SEQUENCE</scope>
    <source>
        <tissue evidence="2">Salivary glands</tissue>
    </source>
</reference>
<sequence>MGSWCAWLWRICFAVCGCRCVVLWLLRVVSCLVLVLVVFSCFAWPCRGMLRRWWWLCWALGVCWFGGVAFPVRGWLRLVVFVLGFRGRMRLWIRLRSPVSLVAIGISCCRVRGSGTFLRSVSSTAACSGPVGI</sequence>
<proteinExistence type="predicted"/>
<keyword evidence="1" id="KW-1133">Transmembrane helix</keyword>
<feature type="transmembrane region" description="Helical" evidence="1">
    <location>
        <begin position="24"/>
        <end position="46"/>
    </location>
</feature>
<name>A0A2M3ZXX3_9DIPT</name>
<keyword evidence="1" id="KW-0472">Membrane</keyword>
<protein>
    <submittedName>
        <fullName evidence="2">Putative secreted peptide</fullName>
    </submittedName>
</protein>
<dbReference type="AlphaFoldDB" id="A0A2M3ZXX3"/>
<accession>A0A2M3ZXX3</accession>
<dbReference type="EMBL" id="GGFM01012559">
    <property type="protein sequence ID" value="MBW33310.1"/>
    <property type="molecule type" value="Transcribed_RNA"/>
</dbReference>
<evidence type="ECO:0000313" key="2">
    <source>
        <dbReference type="EMBL" id="MBW33310.1"/>
    </source>
</evidence>